<reference evidence="2" key="1">
    <citation type="submission" date="2021-02" db="EMBL/GenBank/DDBJ databases">
        <title>Genome sequence Cadophora malorum strain M34.</title>
        <authorList>
            <person name="Stefanovic E."/>
            <person name="Vu D."/>
            <person name="Scully C."/>
            <person name="Dijksterhuis J."/>
            <person name="Roader J."/>
            <person name="Houbraken J."/>
        </authorList>
    </citation>
    <scope>NUCLEOTIDE SEQUENCE</scope>
    <source>
        <strain evidence="2">M34</strain>
    </source>
</reference>
<feature type="compositionally biased region" description="Polar residues" evidence="1">
    <location>
        <begin position="21"/>
        <end position="42"/>
    </location>
</feature>
<proteinExistence type="predicted"/>
<evidence type="ECO:0000313" key="3">
    <source>
        <dbReference type="Proteomes" id="UP000664132"/>
    </source>
</evidence>
<feature type="region of interest" description="Disordered" evidence="1">
    <location>
        <begin position="17"/>
        <end position="43"/>
    </location>
</feature>
<dbReference type="Proteomes" id="UP000664132">
    <property type="component" value="Unassembled WGS sequence"/>
</dbReference>
<comment type="caution">
    <text evidence="2">The sequence shown here is derived from an EMBL/GenBank/DDBJ whole genome shotgun (WGS) entry which is preliminary data.</text>
</comment>
<protein>
    <submittedName>
        <fullName evidence="2">Uncharacterized protein</fullName>
    </submittedName>
</protein>
<organism evidence="2 3">
    <name type="scientific">Cadophora malorum</name>
    <dbReference type="NCBI Taxonomy" id="108018"/>
    <lineage>
        <taxon>Eukaryota</taxon>
        <taxon>Fungi</taxon>
        <taxon>Dikarya</taxon>
        <taxon>Ascomycota</taxon>
        <taxon>Pezizomycotina</taxon>
        <taxon>Leotiomycetes</taxon>
        <taxon>Helotiales</taxon>
        <taxon>Ploettnerulaceae</taxon>
        <taxon>Cadophora</taxon>
    </lineage>
</organism>
<dbReference type="EMBL" id="JAFJYH010000145">
    <property type="protein sequence ID" value="KAG4417803.1"/>
    <property type="molecule type" value="Genomic_DNA"/>
</dbReference>
<name>A0A8H7TFE2_9HELO</name>
<keyword evidence="3" id="KW-1185">Reference proteome</keyword>
<dbReference type="OrthoDB" id="10483433at2759"/>
<dbReference type="AlphaFoldDB" id="A0A8H7TFE2"/>
<evidence type="ECO:0000313" key="2">
    <source>
        <dbReference type="EMBL" id="KAG4417803.1"/>
    </source>
</evidence>
<gene>
    <name evidence="2" type="ORF">IFR04_009091</name>
</gene>
<accession>A0A8H7TFE2</accession>
<evidence type="ECO:0000256" key="1">
    <source>
        <dbReference type="SAM" id="MobiDB-lite"/>
    </source>
</evidence>
<sequence>MCPETPNQALRVANLDMSAESAESSDGNTCTSHQDGNITERSNNGEEAIIGKNLDIENKDSADLLVLFMYWSHLCITGDLSKEHGEGISDDEIPRGFREARRNGKHALSQAHFAQMSKSGADSPSMQFSGKQLLELLPSSARKLDTGISQACEEMEEYCCIPDICGNTGYLQMQPFSAVRNFFVAVEVSQEYIRLGHLQKVQMVLEE</sequence>